<accession>A0A224Z560</accession>
<keyword evidence="1" id="KW-0996">Nickel insertion</keyword>
<dbReference type="InterPro" id="IPR002639">
    <property type="entry name" value="UreF"/>
</dbReference>
<dbReference type="HAMAP" id="MF_01385">
    <property type="entry name" value="UreF"/>
    <property type="match status" value="1"/>
</dbReference>
<dbReference type="GO" id="GO:0016151">
    <property type="term" value="F:nickel cation binding"/>
    <property type="evidence" value="ECO:0007669"/>
    <property type="project" value="InterPro"/>
</dbReference>
<dbReference type="InterPro" id="IPR038277">
    <property type="entry name" value="UreF_sf"/>
</dbReference>
<evidence type="ECO:0000256" key="1">
    <source>
        <dbReference type="ARBA" id="ARBA00022988"/>
    </source>
</evidence>
<dbReference type="Pfam" id="PF01730">
    <property type="entry name" value="UreF"/>
    <property type="match status" value="1"/>
</dbReference>
<dbReference type="EMBL" id="GFPF01013199">
    <property type="protein sequence ID" value="MAA24345.1"/>
    <property type="molecule type" value="Transcribed_RNA"/>
</dbReference>
<protein>
    <submittedName>
        <fullName evidence="4">Urease accessory protein uref posttranslational modification</fullName>
    </submittedName>
</protein>
<evidence type="ECO:0000256" key="2">
    <source>
        <dbReference type="ARBA" id="ARBA00023186"/>
    </source>
</evidence>
<evidence type="ECO:0000256" key="3">
    <source>
        <dbReference type="ARBA" id="ARBA00046339"/>
    </source>
</evidence>
<keyword evidence="2" id="KW-0143">Chaperone</keyword>
<reference evidence="4" key="1">
    <citation type="journal article" date="2017" name="Parasit. Vectors">
        <title>Sialotranscriptomics of Rhipicephalus zambeziensis reveals intricate expression profiles of secretory proteins and suggests tight temporal transcriptional regulation during blood-feeding.</title>
        <authorList>
            <person name="de Castro M.H."/>
            <person name="de Klerk D."/>
            <person name="Pienaar R."/>
            <person name="Rees D.J.G."/>
            <person name="Mans B.J."/>
        </authorList>
    </citation>
    <scope>NUCLEOTIDE SEQUENCE</scope>
    <source>
        <tissue evidence="4">Salivary glands</tissue>
    </source>
</reference>
<name>A0A224Z560_9ACAR</name>
<evidence type="ECO:0000313" key="4">
    <source>
        <dbReference type="EMBL" id="MAA24345.1"/>
    </source>
</evidence>
<dbReference type="PIRSF" id="PIRSF009467">
    <property type="entry name" value="Ureas_acces_UreF"/>
    <property type="match status" value="1"/>
</dbReference>
<comment type="similarity">
    <text evidence="3">Belongs to the UreF family.</text>
</comment>
<dbReference type="PANTHER" id="PTHR33620:SF1">
    <property type="entry name" value="UREASE ACCESSORY PROTEIN F"/>
    <property type="match status" value="1"/>
</dbReference>
<sequence>MSSPDTNSLLNLLQISDSAFPTGSFAHSAGLEAAYQRGFLTTSEKVEKFLLASTENVGSFSIPFVREAHQLWTDLEAIRALDRLLNASLSNHIANRGRSLIQTACATYKDAKLTEVQNWIYDGKLMGHQAVMYGLVCAFLGVPEDQAVMSFLFSSLRTTVAAAVRLGAVGTLEGQRMQFMLQSRIPEIIERHKHRTSHTAANVFPVVDVMQSSHDQLFARMFYS</sequence>
<proteinExistence type="inferred from homology"/>
<dbReference type="AlphaFoldDB" id="A0A224Z560"/>
<organism evidence="4">
    <name type="scientific">Rhipicephalus zambeziensis</name>
    <dbReference type="NCBI Taxonomy" id="60191"/>
    <lineage>
        <taxon>Eukaryota</taxon>
        <taxon>Metazoa</taxon>
        <taxon>Ecdysozoa</taxon>
        <taxon>Arthropoda</taxon>
        <taxon>Chelicerata</taxon>
        <taxon>Arachnida</taxon>
        <taxon>Acari</taxon>
        <taxon>Parasitiformes</taxon>
        <taxon>Ixodida</taxon>
        <taxon>Ixodoidea</taxon>
        <taxon>Ixodidae</taxon>
        <taxon>Rhipicephalinae</taxon>
        <taxon>Rhipicephalus</taxon>
        <taxon>Rhipicephalus</taxon>
    </lineage>
</organism>
<dbReference type="Gene3D" id="1.10.4190.10">
    <property type="entry name" value="Urease accessory protein UreF"/>
    <property type="match status" value="1"/>
</dbReference>
<dbReference type="PANTHER" id="PTHR33620">
    <property type="entry name" value="UREASE ACCESSORY PROTEIN F"/>
    <property type="match status" value="1"/>
</dbReference>